<evidence type="ECO:0000256" key="1">
    <source>
        <dbReference type="SAM" id="MobiDB-lite"/>
    </source>
</evidence>
<name>A0A843URX8_COLES</name>
<dbReference type="PANTHER" id="PTHR31968">
    <property type="entry name" value="SERINE/ARGININE-RELATED PROTEIN 53"/>
    <property type="match status" value="1"/>
</dbReference>
<feature type="compositionally biased region" description="Basic residues" evidence="1">
    <location>
        <begin position="136"/>
        <end position="160"/>
    </location>
</feature>
<feature type="region of interest" description="Disordered" evidence="1">
    <location>
        <begin position="94"/>
        <end position="272"/>
    </location>
</feature>
<comment type="caution">
    <text evidence="2">The sequence shown here is derived from an EMBL/GenBank/DDBJ whole genome shotgun (WGS) entry which is preliminary data.</text>
</comment>
<dbReference type="GO" id="GO:0000380">
    <property type="term" value="P:alternative mRNA splicing, via spliceosome"/>
    <property type="evidence" value="ECO:0007669"/>
    <property type="project" value="InterPro"/>
</dbReference>
<reference evidence="2" key="1">
    <citation type="submission" date="2017-07" db="EMBL/GenBank/DDBJ databases">
        <title>Taro Niue Genome Assembly and Annotation.</title>
        <authorList>
            <person name="Atibalentja N."/>
            <person name="Keating K."/>
            <person name="Fields C.J."/>
        </authorList>
    </citation>
    <scope>NUCLEOTIDE SEQUENCE</scope>
    <source>
        <strain evidence="2">Niue_2</strain>
        <tissue evidence="2">Leaf</tissue>
    </source>
</reference>
<proteinExistence type="predicted"/>
<sequence length="338" mass="39152">MVFSRNGRVDQSRRWFQFQASRAVTRAYTGGKKRGLPMEEDKAAAYYDELSRKGEGAARFKQGLGFSSSSSAPDLKRPPSAAASFLSNFVRASSPGKATEIQKEAQLERIQNKLKKKPTLPSKLTPSGDDGDADWRRRRRSRSRSRSRSRERYRNRRRSPNRQSDRSPRRHHSHGRRREDEDEEKYRSRRRRRSRSRSGSEERERSRQSRHGDERERGDYSSRRGRGSKSPPSSPKPRAAERGRRDVNGEDSKKRENDKSRGPHSSRERISSTDYSQLIAGYSQMLPRHGAYVWLDIHIECIYPSFVADFKIRGHARMFSSLNIKLGLASEYFVMRLG</sequence>
<dbReference type="Proteomes" id="UP000652761">
    <property type="component" value="Unassembled WGS sequence"/>
</dbReference>
<organism evidence="2 3">
    <name type="scientific">Colocasia esculenta</name>
    <name type="common">Wild taro</name>
    <name type="synonym">Arum esculentum</name>
    <dbReference type="NCBI Taxonomy" id="4460"/>
    <lineage>
        <taxon>Eukaryota</taxon>
        <taxon>Viridiplantae</taxon>
        <taxon>Streptophyta</taxon>
        <taxon>Embryophyta</taxon>
        <taxon>Tracheophyta</taxon>
        <taxon>Spermatophyta</taxon>
        <taxon>Magnoliopsida</taxon>
        <taxon>Liliopsida</taxon>
        <taxon>Araceae</taxon>
        <taxon>Aroideae</taxon>
        <taxon>Colocasieae</taxon>
        <taxon>Colocasia</taxon>
    </lineage>
</organism>
<dbReference type="GO" id="GO:0005737">
    <property type="term" value="C:cytoplasm"/>
    <property type="evidence" value="ECO:0007669"/>
    <property type="project" value="TreeGrafter"/>
</dbReference>
<dbReference type="GO" id="GO:0005634">
    <property type="term" value="C:nucleus"/>
    <property type="evidence" value="ECO:0007669"/>
    <property type="project" value="TreeGrafter"/>
</dbReference>
<dbReference type="InterPro" id="IPR034604">
    <property type="entry name" value="SRRP53"/>
</dbReference>
<protein>
    <submittedName>
        <fullName evidence="2">Uncharacterized protein</fullName>
    </submittedName>
</protein>
<feature type="compositionally biased region" description="Basic and acidic residues" evidence="1">
    <location>
        <begin position="100"/>
        <end position="111"/>
    </location>
</feature>
<evidence type="ECO:0000313" key="2">
    <source>
        <dbReference type="EMBL" id="MQL86121.1"/>
    </source>
</evidence>
<feature type="compositionally biased region" description="Basic residues" evidence="1">
    <location>
        <begin position="187"/>
        <end position="196"/>
    </location>
</feature>
<dbReference type="OrthoDB" id="1939205at2759"/>
<accession>A0A843URX8</accession>
<dbReference type="PANTHER" id="PTHR31968:SF4">
    <property type="entry name" value="SERINE_ARGININE-RELATED PROTEIN 53"/>
    <property type="match status" value="1"/>
</dbReference>
<dbReference type="EMBL" id="NMUH01000874">
    <property type="protein sequence ID" value="MQL86121.1"/>
    <property type="molecule type" value="Genomic_DNA"/>
</dbReference>
<keyword evidence="3" id="KW-1185">Reference proteome</keyword>
<evidence type="ECO:0000313" key="3">
    <source>
        <dbReference type="Proteomes" id="UP000652761"/>
    </source>
</evidence>
<dbReference type="AlphaFoldDB" id="A0A843URX8"/>
<feature type="compositionally biased region" description="Basic and acidic residues" evidence="1">
    <location>
        <begin position="238"/>
        <end position="271"/>
    </location>
</feature>
<gene>
    <name evidence="2" type="ORF">Taro_018636</name>
</gene>
<feature type="compositionally biased region" description="Basic and acidic residues" evidence="1">
    <location>
        <begin position="198"/>
        <end position="222"/>
    </location>
</feature>